<dbReference type="RefSeq" id="XP_001444420.1">
    <property type="nucleotide sequence ID" value="XM_001444383.1"/>
</dbReference>
<keyword evidence="1" id="KW-1133">Transmembrane helix</keyword>
<evidence type="ECO:0000313" key="4">
    <source>
        <dbReference type="Proteomes" id="UP000000600"/>
    </source>
</evidence>
<evidence type="ECO:0008006" key="5">
    <source>
        <dbReference type="Google" id="ProtNLM"/>
    </source>
</evidence>
<dbReference type="KEGG" id="ptm:GSPATT00012548001"/>
<evidence type="ECO:0000313" key="3">
    <source>
        <dbReference type="EMBL" id="CAK77023.1"/>
    </source>
</evidence>
<name>A0D1V6_PARTE</name>
<dbReference type="HOGENOM" id="CLU_238390_0_0_1"/>
<dbReference type="EMBL" id="CT868252">
    <property type="protein sequence ID" value="CAK77023.1"/>
    <property type="molecule type" value="Genomic_DNA"/>
</dbReference>
<keyword evidence="2" id="KW-0732">Signal</keyword>
<feature type="chain" id="PRO_5013062114" description="Transmembrane protein" evidence="2">
    <location>
        <begin position="16"/>
        <end position="1804"/>
    </location>
</feature>
<proteinExistence type="predicted"/>
<keyword evidence="1" id="KW-0472">Membrane</keyword>
<dbReference type="Proteomes" id="UP000000600">
    <property type="component" value="Unassembled WGS sequence"/>
</dbReference>
<dbReference type="OMA" id="YTSHYNI"/>
<dbReference type="OrthoDB" id="289941at2759"/>
<feature type="signal peptide" evidence="2">
    <location>
        <begin position="1"/>
        <end position="15"/>
    </location>
</feature>
<keyword evidence="4" id="KW-1185">Reference proteome</keyword>
<reference evidence="3 4" key="1">
    <citation type="journal article" date="2006" name="Nature">
        <title>Global trends of whole-genome duplications revealed by the ciliate Paramecium tetraurelia.</title>
        <authorList>
            <consortium name="Genoscope"/>
            <person name="Aury J.-M."/>
            <person name="Jaillon O."/>
            <person name="Duret L."/>
            <person name="Noel B."/>
            <person name="Jubin C."/>
            <person name="Porcel B.M."/>
            <person name="Segurens B."/>
            <person name="Daubin V."/>
            <person name="Anthouard V."/>
            <person name="Aiach N."/>
            <person name="Arnaiz O."/>
            <person name="Billaut A."/>
            <person name="Beisson J."/>
            <person name="Blanc I."/>
            <person name="Bouhouche K."/>
            <person name="Camara F."/>
            <person name="Duharcourt S."/>
            <person name="Guigo R."/>
            <person name="Gogendeau D."/>
            <person name="Katinka M."/>
            <person name="Keller A.-M."/>
            <person name="Kissmehl R."/>
            <person name="Klotz C."/>
            <person name="Koll F."/>
            <person name="Le Moue A."/>
            <person name="Lepere C."/>
            <person name="Malinsky S."/>
            <person name="Nowacki M."/>
            <person name="Nowak J.K."/>
            <person name="Plattner H."/>
            <person name="Poulain J."/>
            <person name="Ruiz F."/>
            <person name="Serrano V."/>
            <person name="Zagulski M."/>
            <person name="Dessen P."/>
            <person name="Betermier M."/>
            <person name="Weissenbach J."/>
            <person name="Scarpelli C."/>
            <person name="Schachter V."/>
            <person name="Sperling L."/>
            <person name="Meyer E."/>
            <person name="Cohen J."/>
            <person name="Wincker P."/>
        </authorList>
    </citation>
    <scope>NUCLEOTIDE SEQUENCE [LARGE SCALE GENOMIC DNA]</scope>
    <source>
        <strain evidence="3 4">Stock d4-2</strain>
    </source>
</reference>
<organism evidence="3 4">
    <name type="scientific">Paramecium tetraurelia</name>
    <dbReference type="NCBI Taxonomy" id="5888"/>
    <lineage>
        <taxon>Eukaryota</taxon>
        <taxon>Sar</taxon>
        <taxon>Alveolata</taxon>
        <taxon>Ciliophora</taxon>
        <taxon>Intramacronucleata</taxon>
        <taxon>Oligohymenophorea</taxon>
        <taxon>Peniculida</taxon>
        <taxon>Parameciidae</taxon>
        <taxon>Paramecium</taxon>
    </lineage>
</organism>
<evidence type="ECO:0000256" key="2">
    <source>
        <dbReference type="SAM" id="SignalP"/>
    </source>
</evidence>
<sequence>MLILIFLNFIIGILCVNRNESKVILTDFYNKNSPVFVIAPYYESYTIDLFNSKDVLENTSFNDVNSTNQNLSFQITPFIETSSESIEQAFCPVDEWGPLYQPARFYLSQTAIDLLFYNQTKDKIVQVQNKLHRDLPSLNENFKNISCYSIFQLRKNNQFGLDCNINNNATLLIFDLVFDEKTQIIVNFTYNDYYYYSYDDEDNENFLKKCQFRKTINVNIMDVANEIKFEFLQYCPSLFNQKAITNDFLIIYHDRLTRHNRTLKLDAFKANITDLNSCKMDDNSMIEQIFINSLINGFDNTTWNIGFLFQSSPTICKCNVQEVYTSHYNIKCNSTLIELYQPNQIRMVQNLNDEVVLVTGTNIAILVIYLERSYQSENFFTISYKQIFEPGYLLVDMSITSQYLAVIMTDSPFAQQISPFYSKPNLYCTRQASGETKNILKIFYLNAEYKTVYYQSDTFNQFQSFFQSLNQIDFGNFILLYNFFNKKLNIITLFEKQLNVSYLLGQDNLAQTYNQQIAPVIISFNISGGYFVYDQFQDTYHYNVVTFPRYIILCFIKLEDSSFQLIAQIHKLEQKEQQSLTQCPISKDIYVFQEIINSIDLFEGIMGPFLNFNYVPNYNISRFYPYYQNHKAVIKQNQFYEKHNQTRSVFNVLSAVNKNVFITSNIFGIVEILLTYSDIGKDPSLKKLDSVKAVIFNKTCIINAKEYVTIVYSSYFQQSFEKQFPIDIEIQQCTEGRYRDLQKYLNEVNYYKQFEYYDIAVQYQDSIIVICQKIQTFGGSERCQNITDMQRPGDIIKQLVILQGPIKNERVSYFFTILYNSTLTKLYFYVLDVFLPSQVNPGITYHNSSLYNLLDTQNVIVSFRYTYINQQTLFILFSSSQIVVYTPGPSNSTRDVKLYNFTSTLTNVVLNIPECQNNNYLGFEITKYFQSKLAKQYLIVYCQENANGNFTPYILQYIITNINQINFWRRLPHYDTILSNQTILISGLILYVPVITKSVYNDYFQNYYIYNLEDYTARSLVEKIEIEKKKNESIITYPISNLMDSLIAGSSISLTLIITEKKFEIYYLNQKAEFIFHLQSQFIPVYNNSPFVLVIGVFQPQKTKTMFRNYTLVYNFTSTQISFAYDSSETYKVVINQDQYIEAGGFYQYLFLVNQSIFNGPIASYNHSSNQENLSIIPSPYLQMNKYLGSYMNEVSEFGEITQIIDVGDEIYVGLFNQTIDNVDNYDELIIVLTDYYVLFYQKHSIPDANRSCIYFDYTQGQQTSNSSFCSIRLIHYRQFKPFNSFLFCQMQLNGVNVLIIVCQLKYFHKLADNFSFQNKENIQQYIYLEYFYTKQNNSITIPTFATNNRQFCFCYYNDLQPFLYNNQVYQMIRTGYQQLNSYFGIYQILLAENQTIQFIQYNSYPNQNDSQPFQYSEDFALSVIQQESIQQLYLIVLQPNNIFVQVINLTDGFPAYGPGQNLIFQDDEDYVRFEKAVFIQAINHFQPHVVNESHMTQTLSVGNNNQIFEIAFDVQTFQAKLQYTFYQYLLCHHNFLSRPQIELSYQNDTVFYIVSQCLSNQFEYQSVQVEMTYLLNELNTNIVYTSLFIRNYSRNYSRPVEILEPYLVNPQELHFQKIQLYQSDAQANTSKSHLLITNSTYFLIDLILYAENGYYLYYPIQSANDDRVCESSHLSHQDHSVYLNITAYNSYSSCQAQFEIGWIQQDSQVNSLAWFYTILSLLLLLILVVVIVAVYGFCEKQSQIGKKDQNLPLERIGDDESEYGVELQGPGYNQLMLGDVFKDLLRNNKSKKQTVSYTDELSD</sequence>
<feature type="transmembrane region" description="Helical" evidence="1">
    <location>
        <begin position="1714"/>
        <end position="1738"/>
    </location>
</feature>
<evidence type="ECO:0000256" key="1">
    <source>
        <dbReference type="SAM" id="Phobius"/>
    </source>
</evidence>
<keyword evidence="1" id="KW-0812">Transmembrane</keyword>
<dbReference type="InParanoid" id="A0D1V6"/>
<accession>A0D1V6</accession>
<gene>
    <name evidence="3" type="ORF">GSPATT00012548001</name>
</gene>
<dbReference type="GeneID" id="5030205"/>
<protein>
    <recommendedName>
        <fullName evidence="5">Transmembrane protein</fullName>
    </recommendedName>
</protein>